<sequence length="88" mass="10849">MTWNQLTRYFRVQSRRLDNRHENESRKRLHQVDLHREASVTQFLVLEREREVKSSRWYEANEVMIRRTNTKLPQEKTLSAVKKIRLNL</sequence>
<proteinExistence type="predicted"/>
<evidence type="ECO:0000313" key="1">
    <source>
        <dbReference type="EMBL" id="KAJ1180648.1"/>
    </source>
</evidence>
<keyword evidence="2" id="KW-1185">Reference proteome</keyword>
<protein>
    <submittedName>
        <fullName evidence="1">Uncharacterized protein</fullName>
    </submittedName>
</protein>
<dbReference type="EMBL" id="JANPWB010000006">
    <property type="protein sequence ID" value="KAJ1180648.1"/>
    <property type="molecule type" value="Genomic_DNA"/>
</dbReference>
<organism evidence="1 2">
    <name type="scientific">Pleurodeles waltl</name>
    <name type="common">Iberian ribbed newt</name>
    <dbReference type="NCBI Taxonomy" id="8319"/>
    <lineage>
        <taxon>Eukaryota</taxon>
        <taxon>Metazoa</taxon>
        <taxon>Chordata</taxon>
        <taxon>Craniata</taxon>
        <taxon>Vertebrata</taxon>
        <taxon>Euteleostomi</taxon>
        <taxon>Amphibia</taxon>
        <taxon>Batrachia</taxon>
        <taxon>Caudata</taxon>
        <taxon>Salamandroidea</taxon>
        <taxon>Salamandridae</taxon>
        <taxon>Pleurodelinae</taxon>
        <taxon>Pleurodeles</taxon>
    </lineage>
</organism>
<gene>
    <name evidence="1" type="ORF">NDU88_005868</name>
</gene>
<dbReference type="AlphaFoldDB" id="A0AAV7TVJ4"/>
<evidence type="ECO:0000313" key="2">
    <source>
        <dbReference type="Proteomes" id="UP001066276"/>
    </source>
</evidence>
<accession>A0AAV7TVJ4</accession>
<reference evidence="1" key="1">
    <citation type="journal article" date="2022" name="bioRxiv">
        <title>Sequencing and chromosome-scale assembly of the giantPleurodeles waltlgenome.</title>
        <authorList>
            <person name="Brown T."/>
            <person name="Elewa A."/>
            <person name="Iarovenko S."/>
            <person name="Subramanian E."/>
            <person name="Araus A.J."/>
            <person name="Petzold A."/>
            <person name="Susuki M."/>
            <person name="Suzuki K.-i.T."/>
            <person name="Hayashi T."/>
            <person name="Toyoda A."/>
            <person name="Oliveira C."/>
            <person name="Osipova E."/>
            <person name="Leigh N.D."/>
            <person name="Simon A."/>
            <person name="Yun M.H."/>
        </authorList>
    </citation>
    <scope>NUCLEOTIDE SEQUENCE</scope>
    <source>
        <strain evidence="1">20211129_DDA</strain>
        <tissue evidence="1">Liver</tissue>
    </source>
</reference>
<name>A0AAV7TVJ4_PLEWA</name>
<comment type="caution">
    <text evidence="1">The sequence shown here is derived from an EMBL/GenBank/DDBJ whole genome shotgun (WGS) entry which is preliminary data.</text>
</comment>
<dbReference type="Proteomes" id="UP001066276">
    <property type="component" value="Chromosome 3_2"/>
</dbReference>